<feature type="transmembrane region" description="Helical" evidence="1">
    <location>
        <begin position="72"/>
        <end position="92"/>
    </location>
</feature>
<dbReference type="Pfam" id="PF06961">
    <property type="entry name" value="DUF1294"/>
    <property type="match status" value="1"/>
</dbReference>
<evidence type="ECO:0000313" key="3">
    <source>
        <dbReference type="Proteomes" id="UP000593836"/>
    </source>
</evidence>
<feature type="transmembrane region" description="Helical" evidence="1">
    <location>
        <begin position="6"/>
        <end position="25"/>
    </location>
</feature>
<dbReference type="KEGG" id="smas:HUE87_07925"/>
<keyword evidence="1" id="KW-0812">Transmembrane</keyword>
<dbReference type="EMBL" id="CP054493">
    <property type="protein sequence ID" value="QOY53825.1"/>
    <property type="molecule type" value="Genomic_DNA"/>
</dbReference>
<name>A0A7S7LYW2_9BACT</name>
<dbReference type="InterPro" id="IPR010718">
    <property type="entry name" value="DUF1294"/>
</dbReference>
<evidence type="ECO:0000313" key="2">
    <source>
        <dbReference type="EMBL" id="QOY53825.1"/>
    </source>
</evidence>
<dbReference type="AlphaFoldDB" id="A0A7S7LYW2"/>
<gene>
    <name evidence="2" type="ORF">HUE87_07925</name>
</gene>
<accession>A0A7S7LYW2</accession>
<keyword evidence="1" id="KW-0472">Membrane</keyword>
<organism evidence="2 3">
    <name type="scientific">Candidatus Sulfurimonas marisnigri</name>
    <dbReference type="NCBI Taxonomy" id="2740405"/>
    <lineage>
        <taxon>Bacteria</taxon>
        <taxon>Pseudomonadati</taxon>
        <taxon>Campylobacterota</taxon>
        <taxon>Epsilonproteobacteria</taxon>
        <taxon>Campylobacterales</taxon>
        <taxon>Sulfurimonadaceae</taxon>
        <taxon>Sulfurimonas</taxon>
    </lineage>
</organism>
<reference evidence="2 3" key="1">
    <citation type="submission" date="2020-05" db="EMBL/GenBank/DDBJ databases">
        <title>Sulfurimonas marisnigri, sp. nov., and Sulfurimonas baltica, sp. nov., manganese oxide reducing chemolithoautotrophs of the class Epsilonproteobacteria isolated from the pelagic redoxclines of the Black and Baltic Seas and emended description of the genus Sulfurimonas.</title>
        <authorList>
            <person name="Henkel J.V."/>
            <person name="Laudan C."/>
            <person name="Werner J."/>
            <person name="Neu T."/>
            <person name="Plewe S."/>
            <person name="Sproer C."/>
            <person name="Bunk B."/>
            <person name="Schulz-Vogt H.N."/>
        </authorList>
    </citation>
    <scope>NUCLEOTIDE SEQUENCE [LARGE SCALE GENOMIC DNA]</scope>
    <source>
        <strain evidence="2 3">SoZ1</strain>
    </source>
</reference>
<dbReference type="RefSeq" id="WP_194365660.1">
    <property type="nucleotide sequence ID" value="NZ_CP054493.1"/>
</dbReference>
<feature type="transmembrane region" description="Helical" evidence="1">
    <location>
        <begin position="45"/>
        <end position="66"/>
    </location>
</feature>
<dbReference type="Proteomes" id="UP000593836">
    <property type="component" value="Chromosome"/>
</dbReference>
<keyword evidence="3" id="KW-1185">Reference proteome</keyword>
<keyword evidence="1" id="KW-1133">Transmembrane helix</keyword>
<protein>
    <submittedName>
        <fullName evidence="2">DUF1294 domain-containing protein</fullName>
    </submittedName>
</protein>
<sequence>MIHINFTLSYFEIYLISINIISFTLYAYDKIQALKNIQRVSENKLLFSAFIGGTIGSIISMLIFIHKIKKPLFVIKFSIVAIVQALSIYFYMSKGIHLI</sequence>
<proteinExistence type="predicted"/>
<evidence type="ECO:0000256" key="1">
    <source>
        <dbReference type="SAM" id="Phobius"/>
    </source>
</evidence>